<dbReference type="SMART" id="SM00674">
    <property type="entry name" value="CENPB"/>
    <property type="match status" value="1"/>
</dbReference>
<name>A0ABP1E1J8_9APHY</name>
<keyword evidence="2" id="KW-0539">Nucleus</keyword>
<feature type="compositionally biased region" description="Polar residues" evidence="3">
    <location>
        <begin position="1"/>
        <end position="23"/>
    </location>
</feature>
<feature type="compositionally biased region" description="Polar residues" evidence="3">
    <location>
        <begin position="52"/>
        <end position="64"/>
    </location>
</feature>
<dbReference type="PANTHER" id="PTHR19303:SF70">
    <property type="entry name" value="HTH CENPB-TYPE DOMAIN-CONTAINING PROTEIN"/>
    <property type="match status" value="1"/>
</dbReference>
<accession>A0ABP1E1J8</accession>
<dbReference type="Proteomes" id="UP001497453">
    <property type="component" value="Chromosome 7"/>
</dbReference>
<dbReference type="InterPro" id="IPR006600">
    <property type="entry name" value="HTH_CenpB_DNA-bd_dom"/>
</dbReference>
<feature type="region of interest" description="Disordered" evidence="3">
    <location>
        <begin position="412"/>
        <end position="434"/>
    </location>
</feature>
<keyword evidence="6" id="KW-1185">Reference proteome</keyword>
<dbReference type="Gene3D" id="1.10.10.60">
    <property type="entry name" value="Homeodomain-like"/>
    <property type="match status" value="2"/>
</dbReference>
<dbReference type="SUPFAM" id="SSF46689">
    <property type="entry name" value="Homeodomain-like"/>
    <property type="match status" value="2"/>
</dbReference>
<evidence type="ECO:0000259" key="4">
    <source>
        <dbReference type="PROSITE" id="PS51253"/>
    </source>
</evidence>
<evidence type="ECO:0000313" key="5">
    <source>
        <dbReference type="EMBL" id="CAL1712734.1"/>
    </source>
</evidence>
<dbReference type="PANTHER" id="PTHR19303">
    <property type="entry name" value="TRANSPOSON"/>
    <property type="match status" value="1"/>
</dbReference>
<dbReference type="EMBL" id="OZ037950">
    <property type="protein sequence ID" value="CAL1712734.1"/>
    <property type="molecule type" value="Genomic_DNA"/>
</dbReference>
<evidence type="ECO:0000313" key="6">
    <source>
        <dbReference type="Proteomes" id="UP001497453"/>
    </source>
</evidence>
<dbReference type="InterPro" id="IPR050863">
    <property type="entry name" value="CenT-Element_Derived"/>
</dbReference>
<protein>
    <recommendedName>
        <fullName evidence="4">HTH CENPB-type domain-containing protein</fullName>
    </recommendedName>
</protein>
<reference evidence="6" key="1">
    <citation type="submission" date="2024-04" db="EMBL/GenBank/DDBJ databases">
        <authorList>
            <person name="Shaw F."/>
            <person name="Minotto A."/>
        </authorList>
    </citation>
    <scope>NUCLEOTIDE SEQUENCE [LARGE SCALE GENOMIC DNA]</scope>
</reference>
<evidence type="ECO:0000256" key="3">
    <source>
        <dbReference type="SAM" id="MobiDB-lite"/>
    </source>
</evidence>
<dbReference type="Pfam" id="PF03221">
    <property type="entry name" value="HTH_Tnp_Tc5"/>
    <property type="match status" value="1"/>
</dbReference>
<dbReference type="InterPro" id="IPR009057">
    <property type="entry name" value="Homeodomain-like_sf"/>
</dbReference>
<gene>
    <name evidence="5" type="ORF">GFSPODELE1_LOCUS8964</name>
</gene>
<feature type="compositionally biased region" description="Polar residues" evidence="3">
    <location>
        <begin position="95"/>
        <end position="107"/>
    </location>
</feature>
<dbReference type="Pfam" id="PF04218">
    <property type="entry name" value="CENP-B_N"/>
    <property type="match status" value="1"/>
</dbReference>
<evidence type="ECO:0000256" key="1">
    <source>
        <dbReference type="ARBA" id="ARBA00023125"/>
    </source>
</evidence>
<organism evidence="5 6">
    <name type="scientific">Somion occarium</name>
    <dbReference type="NCBI Taxonomy" id="3059160"/>
    <lineage>
        <taxon>Eukaryota</taxon>
        <taxon>Fungi</taxon>
        <taxon>Dikarya</taxon>
        <taxon>Basidiomycota</taxon>
        <taxon>Agaricomycotina</taxon>
        <taxon>Agaricomycetes</taxon>
        <taxon>Polyporales</taxon>
        <taxon>Cerrenaceae</taxon>
        <taxon>Somion</taxon>
    </lineage>
</organism>
<evidence type="ECO:0000256" key="2">
    <source>
        <dbReference type="ARBA" id="ARBA00023242"/>
    </source>
</evidence>
<feature type="compositionally biased region" description="Low complexity" evidence="3">
    <location>
        <begin position="168"/>
        <end position="215"/>
    </location>
</feature>
<proteinExistence type="predicted"/>
<sequence length="576" mass="63601">MPQDMSWTSYNSYTRTVPSNSPEEQPLYPSMNRIPGPYSLPWMASTDYMGRTQPQSQCSFQSDAPQFAHNGLDSSGTPLTRRRAREEDSAALSGSPATYGNTDSSQVDGHLNYPSNPAPADSPQEMAHASNGAESAALHTNSHATREELTLLPAPPHPQLSPYSFSPTHARAASDSSTSTTTSASSGSSSHPPRSASPATSVVSAHTVSSTVSASRGRNDVSSETSPATVRKHKKQRLYNVDRKRICEYYAKNPAAKQEDIARQFKVERSTISKILKHKEKWLHVPTDTPILIARDKPTKFPMLDRFMKDWLRECTHNKIILTDAMIRQKALEFADQWGWSKDKFKASSGWVENFKHRWGIRKGMWLNYTASNAEPNLSERDRANGVGYTHALRDNQDGVDDNEEYVQPDVGLPLDTPEGPGGDGYAGSDHEGDAANGMGLGAGWAASGSQMPVVRSMGDPVDIQNDLRLPEQDLRYSRPVPGSVYLDSSRNRDMSFALDRSMRPPLYPHAVESVLAVRGACEGLKKVLNFINTNDGHGLLSPDQQALLWDVDNALKKAQQDMEQRQPQRSQFSYP</sequence>
<feature type="domain" description="HTH CENPB-type" evidence="4">
    <location>
        <begin position="292"/>
        <end position="365"/>
    </location>
</feature>
<dbReference type="InterPro" id="IPR007889">
    <property type="entry name" value="HTH_Psq"/>
</dbReference>
<keyword evidence="1" id="KW-0238">DNA-binding</keyword>
<dbReference type="PROSITE" id="PS51253">
    <property type="entry name" value="HTH_CENPB"/>
    <property type="match status" value="1"/>
</dbReference>
<feature type="region of interest" description="Disordered" evidence="3">
    <location>
        <begin position="1"/>
        <end position="236"/>
    </location>
</feature>